<dbReference type="InterPro" id="IPR018392">
    <property type="entry name" value="LysM"/>
</dbReference>
<dbReference type="SUPFAM" id="SSF54106">
    <property type="entry name" value="LysM domain"/>
    <property type="match status" value="1"/>
</dbReference>
<evidence type="ECO:0000259" key="2">
    <source>
        <dbReference type="PROSITE" id="PS51782"/>
    </source>
</evidence>
<name>A0A6P8D527_PUNGR</name>
<organism evidence="3 4">
    <name type="scientific">Punica granatum</name>
    <name type="common">Pomegranate</name>
    <dbReference type="NCBI Taxonomy" id="22663"/>
    <lineage>
        <taxon>Eukaryota</taxon>
        <taxon>Viridiplantae</taxon>
        <taxon>Streptophyta</taxon>
        <taxon>Embryophyta</taxon>
        <taxon>Tracheophyta</taxon>
        <taxon>Spermatophyta</taxon>
        <taxon>Magnoliopsida</taxon>
        <taxon>eudicotyledons</taxon>
        <taxon>Gunneridae</taxon>
        <taxon>Pentapetalae</taxon>
        <taxon>rosids</taxon>
        <taxon>malvids</taxon>
        <taxon>Myrtales</taxon>
        <taxon>Lythraceae</taxon>
        <taxon>Punica</taxon>
    </lineage>
</organism>
<dbReference type="Gene3D" id="3.10.350.10">
    <property type="entry name" value="LysM domain"/>
    <property type="match status" value="1"/>
</dbReference>
<dbReference type="Pfam" id="PF01476">
    <property type="entry name" value="LysM"/>
    <property type="match status" value="1"/>
</dbReference>
<dbReference type="SMART" id="SM00257">
    <property type="entry name" value="LysM"/>
    <property type="match status" value="1"/>
</dbReference>
<dbReference type="GeneID" id="116203804"/>
<feature type="domain" description="LysM" evidence="2">
    <location>
        <begin position="70"/>
        <end position="115"/>
    </location>
</feature>
<reference evidence="4" key="2">
    <citation type="submission" date="2025-08" db="UniProtKB">
        <authorList>
            <consortium name="RefSeq"/>
        </authorList>
    </citation>
    <scope>IDENTIFICATION</scope>
    <source>
        <tissue evidence="4">Leaf</tissue>
    </source>
</reference>
<dbReference type="RefSeq" id="XP_031391600.1">
    <property type="nucleotide sequence ID" value="XM_031535740.1"/>
</dbReference>
<keyword evidence="3" id="KW-1185">Reference proteome</keyword>
<dbReference type="Proteomes" id="UP000515151">
    <property type="component" value="Chromosome 4"/>
</dbReference>
<dbReference type="CDD" id="cd00118">
    <property type="entry name" value="LysM"/>
    <property type="match status" value="1"/>
</dbReference>
<keyword evidence="1" id="KW-1133">Transmembrane helix</keyword>
<evidence type="ECO:0000313" key="4">
    <source>
        <dbReference type="RefSeq" id="XP_031391600.1"/>
    </source>
</evidence>
<reference evidence="3" key="1">
    <citation type="journal article" date="2020" name="Plant Biotechnol. J.">
        <title>The pomegranate (Punica granatum L.) draft genome dissects genetic divergence between soft- and hard-seeded cultivars.</title>
        <authorList>
            <person name="Luo X."/>
            <person name="Li H."/>
            <person name="Wu Z."/>
            <person name="Yao W."/>
            <person name="Zhao P."/>
            <person name="Cao D."/>
            <person name="Yu H."/>
            <person name="Li K."/>
            <person name="Poudel K."/>
            <person name="Zhao D."/>
            <person name="Zhang F."/>
            <person name="Xia X."/>
            <person name="Chen L."/>
            <person name="Wang Q."/>
            <person name="Jing D."/>
            <person name="Cao S."/>
        </authorList>
    </citation>
    <scope>NUCLEOTIDE SEQUENCE [LARGE SCALE GENOMIC DNA]</scope>
    <source>
        <strain evidence="3">cv. Tunisia</strain>
    </source>
</reference>
<protein>
    <submittedName>
        <fullName evidence="4">Uncharacterized protein LOC116203804</fullName>
    </submittedName>
</protein>
<gene>
    <name evidence="4" type="primary">LOC116203804</name>
</gene>
<keyword evidence="1" id="KW-0812">Transmembrane</keyword>
<feature type="transmembrane region" description="Helical" evidence="1">
    <location>
        <begin position="173"/>
        <end position="194"/>
    </location>
</feature>
<accession>A0A6P8D527</accession>
<proteinExistence type="predicted"/>
<keyword evidence="1" id="KW-0472">Membrane</keyword>
<dbReference type="AlphaFoldDB" id="A0A6P8D527"/>
<evidence type="ECO:0000313" key="3">
    <source>
        <dbReference type="Proteomes" id="UP000515151"/>
    </source>
</evidence>
<dbReference type="PROSITE" id="PS51782">
    <property type="entry name" value="LYSM"/>
    <property type="match status" value="1"/>
</dbReference>
<sequence length="294" mass="33387">MGAAQNHNLGHPFSLYPSYLPCPSRPQRFSLKSLFRNQRSVKKQIRNLAGRWSFHVKEMLKAGELSRDALVHVVKEGETLSSISKQYGVPIYMIATINRDIVDLDVVYEGQHLRIPAHHRYTQKTERSSLLNFTLNPQQIHKRAMNTINGLSLQQQNFTLLIPQKLPHAKATGYFLVLVPLIAFCIRCVIGVFCTKTTGPSLKNHHDAHEPEQHHDGPSRSMRWKSALLEPKEPDTVDIESATDFNNSAEDNQTEVSFEDISGGYRKLEMDYQKFLSECGITDCGYWRGGSPPE</sequence>
<evidence type="ECO:0000256" key="1">
    <source>
        <dbReference type="SAM" id="Phobius"/>
    </source>
</evidence>
<dbReference type="OrthoDB" id="2107166at2759"/>
<dbReference type="InterPro" id="IPR036779">
    <property type="entry name" value="LysM_dom_sf"/>
</dbReference>
<dbReference type="PANTHER" id="PTHR33734">
    <property type="entry name" value="LYSM DOMAIN-CONTAINING GPI-ANCHORED PROTEIN 2"/>
    <property type="match status" value="1"/>
</dbReference>
<dbReference type="PANTHER" id="PTHR33734:SF22">
    <property type="entry name" value="MEMBRANE-BOUND LYTIC MUREIN TRANSGLYCOSYLASE D"/>
    <property type="match status" value="1"/>
</dbReference>